<dbReference type="Proteomes" id="UP001337655">
    <property type="component" value="Unassembled WGS sequence"/>
</dbReference>
<dbReference type="GO" id="GO:0007131">
    <property type="term" value="P:reciprocal meiotic recombination"/>
    <property type="evidence" value="ECO:0007669"/>
    <property type="project" value="InterPro"/>
</dbReference>
<comment type="caution">
    <text evidence="4">The sequence shown here is derived from an EMBL/GenBank/DDBJ whole genome shotgun (WGS) entry which is preliminary data.</text>
</comment>
<evidence type="ECO:0000256" key="2">
    <source>
        <dbReference type="SAM" id="Coils"/>
    </source>
</evidence>
<keyword evidence="1" id="KW-0479">Metal-binding</keyword>
<dbReference type="GO" id="GO:0008270">
    <property type="term" value="F:zinc ion binding"/>
    <property type="evidence" value="ECO:0007669"/>
    <property type="project" value="UniProtKB-KW"/>
</dbReference>
<dbReference type="RefSeq" id="XP_064655637.1">
    <property type="nucleotide sequence ID" value="XM_064806311.1"/>
</dbReference>
<keyword evidence="1" id="KW-0862">Zinc</keyword>
<dbReference type="InterPro" id="IPR013083">
    <property type="entry name" value="Znf_RING/FYVE/PHD"/>
</dbReference>
<dbReference type="SUPFAM" id="SSF57850">
    <property type="entry name" value="RING/U-box"/>
    <property type="match status" value="1"/>
</dbReference>
<evidence type="ECO:0000313" key="4">
    <source>
        <dbReference type="EMBL" id="KAK5165553.1"/>
    </source>
</evidence>
<dbReference type="InterPro" id="IPR042448">
    <property type="entry name" value="CCNB1IP1"/>
</dbReference>
<dbReference type="PROSITE" id="PS50089">
    <property type="entry name" value="ZF_RING_2"/>
    <property type="match status" value="1"/>
</dbReference>
<dbReference type="GO" id="GO:0061630">
    <property type="term" value="F:ubiquitin protein ligase activity"/>
    <property type="evidence" value="ECO:0007669"/>
    <property type="project" value="InterPro"/>
</dbReference>
<gene>
    <name evidence="4" type="ORF">LTR77_009082</name>
</gene>
<dbReference type="PANTHER" id="PTHR14305:SF0">
    <property type="entry name" value="E3 UBIQUITIN-PROTEIN LIGASE CCNB1IP1"/>
    <property type="match status" value="1"/>
</dbReference>
<dbReference type="Gene3D" id="3.30.40.10">
    <property type="entry name" value="Zinc/RING finger domain, C3HC4 (zinc finger)"/>
    <property type="match status" value="1"/>
</dbReference>
<keyword evidence="2" id="KW-0175">Coiled coil</keyword>
<dbReference type="GeneID" id="89930414"/>
<keyword evidence="1" id="KW-0863">Zinc-finger</keyword>
<name>A0AAV9NZH7_9PEZI</name>
<dbReference type="EMBL" id="JAVRRT010000016">
    <property type="protein sequence ID" value="KAK5165553.1"/>
    <property type="molecule type" value="Genomic_DNA"/>
</dbReference>
<reference evidence="4 5" key="1">
    <citation type="submission" date="2023-08" db="EMBL/GenBank/DDBJ databases">
        <title>Black Yeasts Isolated from many extreme environments.</title>
        <authorList>
            <person name="Coleine C."/>
            <person name="Stajich J.E."/>
            <person name="Selbmann L."/>
        </authorList>
    </citation>
    <scope>NUCLEOTIDE SEQUENCE [LARGE SCALE GENOMIC DNA]</scope>
    <source>
        <strain evidence="4 5">CCFEE 5935</strain>
    </source>
</reference>
<dbReference type="InterPro" id="IPR001841">
    <property type="entry name" value="Znf_RING"/>
</dbReference>
<dbReference type="Pfam" id="PF14634">
    <property type="entry name" value="zf-RING_5"/>
    <property type="match status" value="1"/>
</dbReference>
<evidence type="ECO:0000256" key="1">
    <source>
        <dbReference type="PROSITE-ProRule" id="PRU00175"/>
    </source>
</evidence>
<dbReference type="AlphaFoldDB" id="A0AAV9NZH7"/>
<keyword evidence="5" id="KW-1185">Reference proteome</keyword>
<dbReference type="GO" id="GO:0000795">
    <property type="term" value="C:synaptonemal complex"/>
    <property type="evidence" value="ECO:0007669"/>
    <property type="project" value="InterPro"/>
</dbReference>
<organism evidence="4 5">
    <name type="scientific">Saxophila tyrrhenica</name>
    <dbReference type="NCBI Taxonomy" id="1690608"/>
    <lineage>
        <taxon>Eukaryota</taxon>
        <taxon>Fungi</taxon>
        <taxon>Dikarya</taxon>
        <taxon>Ascomycota</taxon>
        <taxon>Pezizomycotina</taxon>
        <taxon>Dothideomycetes</taxon>
        <taxon>Dothideomycetidae</taxon>
        <taxon>Mycosphaerellales</taxon>
        <taxon>Extremaceae</taxon>
        <taxon>Saxophila</taxon>
    </lineage>
</organism>
<evidence type="ECO:0000313" key="5">
    <source>
        <dbReference type="Proteomes" id="UP001337655"/>
    </source>
</evidence>
<sequence length="178" mass="20215">MEQALRCNHLKCRTQLEDSAVVTTCSHIFCIPCSDSLGLSTPTSRTRICPACEAPLSNPDDAVISQLNPSEDYKTSVLSGLSPNTILECAGRALNFYSYQTNQEIMYQEYLARSLTDKYQLLSDQMDNIIKDANSQIRSMNNRLDALQEEKRKLEEKNERLAEAYRNKGKKQQEALRL</sequence>
<protein>
    <recommendedName>
        <fullName evidence="3">RING-type domain-containing protein</fullName>
    </recommendedName>
</protein>
<feature type="domain" description="RING-type" evidence="3">
    <location>
        <begin position="12"/>
        <end position="53"/>
    </location>
</feature>
<dbReference type="PANTHER" id="PTHR14305">
    <property type="entry name" value="E3 UBIQUITIN-PROTEIN LIGASE CCNB1IP1"/>
    <property type="match status" value="1"/>
</dbReference>
<evidence type="ECO:0000259" key="3">
    <source>
        <dbReference type="PROSITE" id="PS50089"/>
    </source>
</evidence>
<proteinExistence type="predicted"/>
<feature type="coiled-coil region" evidence="2">
    <location>
        <begin position="130"/>
        <end position="174"/>
    </location>
</feature>
<accession>A0AAV9NZH7</accession>